<sequence length="562" mass="60808">MAARIFDDKDSQKDDTVGLPMSNTATETASMRDVSIASSRSSAIDEPKWPRTWRAYACWLGCFFLMFNSWGLVNAYGTFSSYYVGHSLRDVDQLQLNLIGSTQSFLVLLFSAPVGRLLDAGHFRYVIGTGAFLVPFGMFMLSIAHPTTEDSPANFSHIWVTQGFVVGLGMACYFVTSSQVAATWFPNHKSLAVGVVACGASVAGVVYPTMTRYLVDAMGFNNAVRLVATLVAITSAYSLIFSTPNPAHAHPKPQSYRKLKTWIDTEAFGNKSFCWFTAAVTFLFFGFYPVFFNLEEWAAVSGYGTRDGTRVPVKIVSSTNNPLQTFWLLTIMNGASTIGRLTFSAFGDKTGALNMHIGSQIISSLLVLILWVLAGSTTAAIAFCVLFGMTSGAVIGLPPASMGNILNCTYNTPETKAIGHSKLGQWTGMMYSVAAVPALAGPVIAGHLVTVYSNYITVQAWSGANLMVSAACMLVARWYLPCCDGERVGTKIAKLMGKHVEASEEKVKEREGGNESDTDVEFANVTSQATTCVPSRFVSRQTSDEKVDALRRGAVLGSDRNV</sequence>
<name>A0A6A6HVJ9_9PLEO</name>
<dbReference type="InterPro" id="IPR011701">
    <property type="entry name" value="MFS"/>
</dbReference>
<keyword evidence="4" id="KW-0472">Membrane</keyword>
<comment type="similarity">
    <text evidence="2">Belongs to the major facilitator superfamily. Monocarboxylate porter (TC 2.A.1.13) family.</text>
</comment>
<feature type="transmembrane region" description="Helical" evidence="4">
    <location>
        <begin position="326"/>
        <end position="343"/>
    </location>
</feature>
<keyword evidence="6" id="KW-1185">Reference proteome</keyword>
<dbReference type="Gene3D" id="1.20.1250.20">
    <property type="entry name" value="MFS general substrate transporter like domains"/>
    <property type="match status" value="2"/>
</dbReference>
<feature type="transmembrane region" description="Helical" evidence="4">
    <location>
        <begin position="222"/>
        <end position="242"/>
    </location>
</feature>
<organism evidence="5 6">
    <name type="scientific">Trematosphaeria pertusa</name>
    <dbReference type="NCBI Taxonomy" id="390896"/>
    <lineage>
        <taxon>Eukaryota</taxon>
        <taxon>Fungi</taxon>
        <taxon>Dikarya</taxon>
        <taxon>Ascomycota</taxon>
        <taxon>Pezizomycotina</taxon>
        <taxon>Dothideomycetes</taxon>
        <taxon>Pleosporomycetidae</taxon>
        <taxon>Pleosporales</taxon>
        <taxon>Massarineae</taxon>
        <taxon>Trematosphaeriaceae</taxon>
        <taxon>Trematosphaeria</taxon>
    </lineage>
</organism>
<gene>
    <name evidence="5" type="ORF">BU26DRAFT_166877</name>
</gene>
<feature type="transmembrane region" description="Helical" evidence="4">
    <location>
        <begin position="164"/>
        <end position="184"/>
    </location>
</feature>
<evidence type="ECO:0000313" key="6">
    <source>
        <dbReference type="Proteomes" id="UP000800094"/>
    </source>
</evidence>
<feature type="transmembrane region" description="Helical" evidence="4">
    <location>
        <begin position="96"/>
        <end position="118"/>
    </location>
</feature>
<feature type="transmembrane region" description="Helical" evidence="4">
    <location>
        <begin position="56"/>
        <end position="76"/>
    </location>
</feature>
<dbReference type="GO" id="GO:0022857">
    <property type="term" value="F:transmembrane transporter activity"/>
    <property type="evidence" value="ECO:0007669"/>
    <property type="project" value="InterPro"/>
</dbReference>
<evidence type="ECO:0000313" key="5">
    <source>
        <dbReference type="EMBL" id="KAF2242136.1"/>
    </source>
</evidence>
<dbReference type="PANTHER" id="PTHR11360:SF234">
    <property type="entry name" value="MFS-TYPE TRANSPORTER DBAD-RELATED"/>
    <property type="match status" value="1"/>
</dbReference>
<protein>
    <submittedName>
        <fullName evidence="5">MFS general substrate transporter</fullName>
    </submittedName>
</protein>
<feature type="transmembrane region" description="Helical" evidence="4">
    <location>
        <begin position="364"/>
        <end position="389"/>
    </location>
</feature>
<feature type="compositionally biased region" description="Basic and acidic residues" evidence="3">
    <location>
        <begin position="1"/>
        <end position="16"/>
    </location>
</feature>
<dbReference type="Pfam" id="PF07690">
    <property type="entry name" value="MFS_1"/>
    <property type="match status" value="1"/>
</dbReference>
<feature type="transmembrane region" description="Helical" evidence="4">
    <location>
        <begin position="273"/>
        <end position="291"/>
    </location>
</feature>
<comment type="subcellular location">
    <subcellularLocation>
        <location evidence="1">Membrane</location>
        <topology evidence="1">Multi-pass membrane protein</topology>
    </subcellularLocation>
</comment>
<evidence type="ECO:0000256" key="3">
    <source>
        <dbReference type="SAM" id="MobiDB-lite"/>
    </source>
</evidence>
<evidence type="ECO:0000256" key="2">
    <source>
        <dbReference type="ARBA" id="ARBA00006727"/>
    </source>
</evidence>
<dbReference type="EMBL" id="ML987209">
    <property type="protein sequence ID" value="KAF2242136.1"/>
    <property type="molecule type" value="Genomic_DNA"/>
</dbReference>
<reference evidence="5" key="1">
    <citation type="journal article" date="2020" name="Stud. Mycol.">
        <title>101 Dothideomycetes genomes: a test case for predicting lifestyles and emergence of pathogens.</title>
        <authorList>
            <person name="Haridas S."/>
            <person name="Albert R."/>
            <person name="Binder M."/>
            <person name="Bloem J."/>
            <person name="Labutti K."/>
            <person name="Salamov A."/>
            <person name="Andreopoulos B."/>
            <person name="Baker S."/>
            <person name="Barry K."/>
            <person name="Bills G."/>
            <person name="Bluhm B."/>
            <person name="Cannon C."/>
            <person name="Castanera R."/>
            <person name="Culley D."/>
            <person name="Daum C."/>
            <person name="Ezra D."/>
            <person name="Gonzalez J."/>
            <person name="Henrissat B."/>
            <person name="Kuo A."/>
            <person name="Liang C."/>
            <person name="Lipzen A."/>
            <person name="Lutzoni F."/>
            <person name="Magnuson J."/>
            <person name="Mondo S."/>
            <person name="Nolan M."/>
            <person name="Ohm R."/>
            <person name="Pangilinan J."/>
            <person name="Park H.-J."/>
            <person name="Ramirez L."/>
            <person name="Alfaro M."/>
            <person name="Sun H."/>
            <person name="Tritt A."/>
            <person name="Yoshinaga Y."/>
            <person name="Zwiers L.-H."/>
            <person name="Turgeon B."/>
            <person name="Goodwin S."/>
            <person name="Spatafora J."/>
            <person name="Crous P."/>
            <person name="Grigoriev I."/>
        </authorList>
    </citation>
    <scope>NUCLEOTIDE SEQUENCE</scope>
    <source>
        <strain evidence="5">CBS 122368</strain>
    </source>
</reference>
<feature type="transmembrane region" description="Helical" evidence="4">
    <location>
        <begin position="125"/>
        <end position="144"/>
    </location>
</feature>
<proteinExistence type="inferred from homology"/>
<dbReference type="AlphaFoldDB" id="A0A6A6HVJ9"/>
<dbReference type="Proteomes" id="UP000800094">
    <property type="component" value="Unassembled WGS sequence"/>
</dbReference>
<feature type="transmembrane region" description="Helical" evidence="4">
    <location>
        <begin position="429"/>
        <end position="449"/>
    </location>
</feature>
<dbReference type="InterPro" id="IPR050327">
    <property type="entry name" value="Proton-linked_MCT"/>
</dbReference>
<feature type="transmembrane region" description="Helical" evidence="4">
    <location>
        <begin position="191"/>
        <end position="210"/>
    </location>
</feature>
<dbReference type="InterPro" id="IPR036259">
    <property type="entry name" value="MFS_trans_sf"/>
</dbReference>
<dbReference type="RefSeq" id="XP_033677140.1">
    <property type="nucleotide sequence ID" value="XM_033820218.1"/>
</dbReference>
<dbReference type="SUPFAM" id="SSF103473">
    <property type="entry name" value="MFS general substrate transporter"/>
    <property type="match status" value="1"/>
</dbReference>
<feature type="region of interest" description="Disordered" evidence="3">
    <location>
        <begin position="1"/>
        <end position="22"/>
    </location>
</feature>
<dbReference type="OrthoDB" id="6509908at2759"/>
<evidence type="ECO:0000256" key="1">
    <source>
        <dbReference type="ARBA" id="ARBA00004141"/>
    </source>
</evidence>
<dbReference type="GeneID" id="54573548"/>
<keyword evidence="4" id="KW-0812">Transmembrane</keyword>
<accession>A0A6A6HVJ9</accession>
<dbReference type="PANTHER" id="PTHR11360">
    <property type="entry name" value="MONOCARBOXYLATE TRANSPORTER"/>
    <property type="match status" value="1"/>
</dbReference>
<keyword evidence="4" id="KW-1133">Transmembrane helix</keyword>
<evidence type="ECO:0000256" key="4">
    <source>
        <dbReference type="SAM" id="Phobius"/>
    </source>
</evidence>
<dbReference type="GO" id="GO:0016020">
    <property type="term" value="C:membrane"/>
    <property type="evidence" value="ECO:0007669"/>
    <property type="project" value="UniProtKB-SubCell"/>
</dbReference>